<evidence type="ECO:0000313" key="3">
    <source>
        <dbReference type="EMBL" id="GJN00989.1"/>
    </source>
</evidence>
<dbReference type="PANTHER" id="PTHR33120:SF57">
    <property type="entry name" value="PIR2-LIKE HELICAL DOMAIN-CONTAINING PROTEIN"/>
    <property type="match status" value="1"/>
</dbReference>
<dbReference type="Pfam" id="PF20235">
    <property type="entry name" value="PIR2-like_helical"/>
    <property type="match status" value="2"/>
</dbReference>
<evidence type="ECO:0000313" key="4">
    <source>
        <dbReference type="Proteomes" id="UP001054889"/>
    </source>
</evidence>
<proteinExistence type="predicted"/>
<dbReference type="InterPro" id="IPR046527">
    <property type="entry name" value="PIR2-like_helical"/>
</dbReference>
<feature type="compositionally biased region" description="Basic and acidic residues" evidence="1">
    <location>
        <begin position="350"/>
        <end position="360"/>
    </location>
</feature>
<gene>
    <name evidence="3" type="primary">ga18219</name>
    <name evidence="3" type="ORF">PR202_ga18219</name>
</gene>
<name>A0AAV5CQX2_ELECO</name>
<reference evidence="3" key="1">
    <citation type="journal article" date="2018" name="DNA Res.">
        <title>Multiple hybrid de novo genome assembly of finger millet, an orphan allotetraploid crop.</title>
        <authorList>
            <person name="Hatakeyama M."/>
            <person name="Aluri S."/>
            <person name="Balachadran M.T."/>
            <person name="Sivarajan S.R."/>
            <person name="Patrignani A."/>
            <person name="Gruter S."/>
            <person name="Poveda L."/>
            <person name="Shimizu-Inatsugi R."/>
            <person name="Baeten J."/>
            <person name="Francoijs K.J."/>
            <person name="Nataraja K.N."/>
            <person name="Reddy Y.A.N."/>
            <person name="Phadnis S."/>
            <person name="Ravikumar R.L."/>
            <person name="Schlapbach R."/>
            <person name="Sreeman S.M."/>
            <person name="Shimizu K.K."/>
        </authorList>
    </citation>
    <scope>NUCLEOTIDE SEQUENCE</scope>
</reference>
<keyword evidence="4" id="KW-1185">Reference proteome</keyword>
<feature type="domain" description="PIR2-like helical" evidence="2">
    <location>
        <begin position="62"/>
        <end position="136"/>
    </location>
</feature>
<evidence type="ECO:0000259" key="2">
    <source>
        <dbReference type="Pfam" id="PF20235"/>
    </source>
</evidence>
<accession>A0AAV5CQX2</accession>
<protein>
    <recommendedName>
        <fullName evidence="2">PIR2-like helical domain-containing protein</fullName>
    </recommendedName>
</protein>
<dbReference type="AlphaFoldDB" id="A0AAV5CQX2"/>
<dbReference type="EMBL" id="BQKI01000008">
    <property type="protein sequence ID" value="GJN00989.1"/>
    <property type="molecule type" value="Genomic_DNA"/>
</dbReference>
<comment type="caution">
    <text evidence="3">The sequence shown here is derived from an EMBL/GenBank/DDBJ whole genome shotgun (WGS) entry which is preliminary data.</text>
</comment>
<organism evidence="3 4">
    <name type="scientific">Eleusine coracana subsp. coracana</name>
    <dbReference type="NCBI Taxonomy" id="191504"/>
    <lineage>
        <taxon>Eukaryota</taxon>
        <taxon>Viridiplantae</taxon>
        <taxon>Streptophyta</taxon>
        <taxon>Embryophyta</taxon>
        <taxon>Tracheophyta</taxon>
        <taxon>Spermatophyta</taxon>
        <taxon>Magnoliopsida</taxon>
        <taxon>Liliopsida</taxon>
        <taxon>Poales</taxon>
        <taxon>Poaceae</taxon>
        <taxon>PACMAD clade</taxon>
        <taxon>Chloridoideae</taxon>
        <taxon>Cynodonteae</taxon>
        <taxon>Eleusininae</taxon>
        <taxon>Eleusine</taxon>
    </lineage>
</organism>
<evidence type="ECO:0000256" key="1">
    <source>
        <dbReference type="SAM" id="MobiDB-lite"/>
    </source>
</evidence>
<dbReference type="Proteomes" id="UP001054889">
    <property type="component" value="Unassembled WGS sequence"/>
</dbReference>
<feature type="region of interest" description="Disordered" evidence="1">
    <location>
        <begin position="1"/>
        <end position="20"/>
    </location>
</feature>
<feature type="region of interest" description="Disordered" evidence="1">
    <location>
        <begin position="341"/>
        <end position="360"/>
    </location>
</feature>
<dbReference type="PANTHER" id="PTHR33120">
    <property type="entry name" value="EXPRESSED PROTEIN-RELATED"/>
    <property type="match status" value="1"/>
</dbReference>
<feature type="domain" description="PIR2-like helical" evidence="2">
    <location>
        <begin position="179"/>
        <end position="262"/>
    </location>
</feature>
<reference evidence="3" key="2">
    <citation type="submission" date="2021-12" db="EMBL/GenBank/DDBJ databases">
        <title>Resequencing data analysis of finger millet.</title>
        <authorList>
            <person name="Hatakeyama M."/>
            <person name="Aluri S."/>
            <person name="Balachadran M.T."/>
            <person name="Sivarajan S.R."/>
            <person name="Poveda L."/>
            <person name="Shimizu-Inatsugi R."/>
            <person name="Schlapbach R."/>
            <person name="Sreeman S.M."/>
            <person name="Shimizu K.K."/>
        </authorList>
    </citation>
    <scope>NUCLEOTIDE SEQUENCE</scope>
</reference>
<sequence>MDDHASPASGSGSGSGSRIYGPRNFEDEFYLRVPKEQITPVLATINEVYSPVNLDENESSSHTAFCFGLLDPASNLIVNCAITSASSTIAAPSPLAEEGKQHGSMIQRSLDGLVAFLTYLFPYLPKAEATLYLAAALLIIDRRRIRKFNFCSGATMVAVRRDSAQATHGRAERPVPPYRSLLMGGYCHGPLDPVSNIIVNTETFPTSKEAVTLNMVSTDCLWRLVSRSFYGLISFFCTRYPGLPPDQALHRLHASGAKLHVADDPDLYGTHDDHASVAEAYFAAATAAFHTNPLVQQEFLGSAGALPKLKLASEVLKDGRQLTSEDLEFIAMLLCRSSTGNSFHQQQEAPPEKIKKVVLP</sequence>